<protein>
    <submittedName>
        <fullName evidence="1">Uncharacterized protein</fullName>
    </submittedName>
</protein>
<name>A0A0A8YWW3_ARUDO</name>
<accession>A0A0A8YWW3</accession>
<dbReference type="AlphaFoldDB" id="A0A0A8YWW3"/>
<evidence type="ECO:0000313" key="1">
    <source>
        <dbReference type="EMBL" id="JAD27082.1"/>
    </source>
</evidence>
<sequence length="51" mass="5717">MLHKSHDKSPSWLLIMNIANNRLSGPRPIPDCIGSLPTFEFFNLLVNRPGA</sequence>
<reference evidence="1" key="1">
    <citation type="submission" date="2014-09" db="EMBL/GenBank/DDBJ databases">
        <authorList>
            <person name="Magalhaes I.L.F."/>
            <person name="Oliveira U."/>
            <person name="Santos F.R."/>
            <person name="Vidigal T.H.D.A."/>
            <person name="Brescovit A.D."/>
            <person name="Santos A.J."/>
        </authorList>
    </citation>
    <scope>NUCLEOTIDE SEQUENCE</scope>
    <source>
        <tissue evidence="1">Shoot tissue taken approximately 20 cm above the soil surface</tissue>
    </source>
</reference>
<reference evidence="1" key="2">
    <citation type="journal article" date="2015" name="Data Brief">
        <title>Shoot transcriptome of the giant reed, Arundo donax.</title>
        <authorList>
            <person name="Barrero R.A."/>
            <person name="Guerrero F.D."/>
            <person name="Moolhuijzen P."/>
            <person name="Goolsby J.A."/>
            <person name="Tidwell J."/>
            <person name="Bellgard S.E."/>
            <person name="Bellgard M.I."/>
        </authorList>
    </citation>
    <scope>NUCLEOTIDE SEQUENCE</scope>
    <source>
        <tissue evidence="1">Shoot tissue taken approximately 20 cm above the soil surface</tissue>
    </source>
</reference>
<organism evidence="1">
    <name type="scientific">Arundo donax</name>
    <name type="common">Giant reed</name>
    <name type="synonym">Donax arundinaceus</name>
    <dbReference type="NCBI Taxonomy" id="35708"/>
    <lineage>
        <taxon>Eukaryota</taxon>
        <taxon>Viridiplantae</taxon>
        <taxon>Streptophyta</taxon>
        <taxon>Embryophyta</taxon>
        <taxon>Tracheophyta</taxon>
        <taxon>Spermatophyta</taxon>
        <taxon>Magnoliopsida</taxon>
        <taxon>Liliopsida</taxon>
        <taxon>Poales</taxon>
        <taxon>Poaceae</taxon>
        <taxon>PACMAD clade</taxon>
        <taxon>Arundinoideae</taxon>
        <taxon>Arundineae</taxon>
        <taxon>Arundo</taxon>
    </lineage>
</organism>
<proteinExistence type="predicted"/>
<dbReference type="EMBL" id="GBRH01270813">
    <property type="protein sequence ID" value="JAD27082.1"/>
    <property type="molecule type" value="Transcribed_RNA"/>
</dbReference>